<dbReference type="OrthoDB" id="7225082at2759"/>
<dbReference type="EMBL" id="SWJQ01000990">
    <property type="protein sequence ID" value="TRZ09836.1"/>
    <property type="molecule type" value="Genomic_DNA"/>
</dbReference>
<proteinExistence type="predicted"/>
<keyword evidence="5" id="KW-1185">Reference proteome</keyword>
<dbReference type="SUPFAM" id="SSF48726">
    <property type="entry name" value="Immunoglobulin"/>
    <property type="match status" value="1"/>
</dbReference>
<feature type="domain" description="Ig-like" evidence="3">
    <location>
        <begin position="21"/>
        <end position="130"/>
    </location>
</feature>
<keyword evidence="1" id="KW-0812">Transmembrane</keyword>
<reference evidence="4" key="1">
    <citation type="submission" date="2019-04" db="EMBL/GenBank/DDBJ databases">
        <title>Genome assembly of Zosterops borbonicus 15179.</title>
        <authorList>
            <person name="Leroy T."/>
            <person name="Anselmetti Y."/>
            <person name="Tilak M.-K."/>
            <person name="Nabholz B."/>
        </authorList>
    </citation>
    <scope>NUCLEOTIDE SEQUENCE</scope>
    <source>
        <strain evidence="4">HGM_15179</strain>
        <tissue evidence="4">Muscle</tissue>
    </source>
</reference>
<feature type="transmembrane region" description="Helical" evidence="1">
    <location>
        <begin position="157"/>
        <end position="179"/>
    </location>
</feature>
<evidence type="ECO:0000256" key="1">
    <source>
        <dbReference type="SAM" id="Phobius"/>
    </source>
</evidence>
<dbReference type="AlphaFoldDB" id="A0A8K1G186"/>
<dbReference type="PROSITE" id="PS50835">
    <property type="entry name" value="IG_LIKE"/>
    <property type="match status" value="1"/>
</dbReference>
<dbReference type="InterPro" id="IPR007110">
    <property type="entry name" value="Ig-like_dom"/>
</dbReference>
<dbReference type="Gene3D" id="2.60.40.10">
    <property type="entry name" value="Immunoglobulins"/>
    <property type="match status" value="1"/>
</dbReference>
<feature type="signal peptide" evidence="2">
    <location>
        <begin position="1"/>
        <end position="19"/>
    </location>
</feature>
<gene>
    <name evidence="4" type="ORF">HGM15179_017270</name>
</gene>
<organism evidence="4 5">
    <name type="scientific">Zosterops borbonicus</name>
    <dbReference type="NCBI Taxonomy" id="364589"/>
    <lineage>
        <taxon>Eukaryota</taxon>
        <taxon>Metazoa</taxon>
        <taxon>Chordata</taxon>
        <taxon>Craniata</taxon>
        <taxon>Vertebrata</taxon>
        <taxon>Euteleostomi</taxon>
        <taxon>Archelosauria</taxon>
        <taxon>Archosauria</taxon>
        <taxon>Dinosauria</taxon>
        <taxon>Saurischia</taxon>
        <taxon>Theropoda</taxon>
        <taxon>Coelurosauria</taxon>
        <taxon>Aves</taxon>
        <taxon>Neognathae</taxon>
        <taxon>Neoaves</taxon>
        <taxon>Telluraves</taxon>
        <taxon>Australaves</taxon>
        <taxon>Passeriformes</taxon>
        <taxon>Sylvioidea</taxon>
        <taxon>Zosteropidae</taxon>
        <taxon>Zosterops</taxon>
    </lineage>
</organism>
<comment type="caution">
    <text evidence="4">The sequence shown here is derived from an EMBL/GenBank/DDBJ whole genome shotgun (WGS) entry which is preliminary data.</text>
</comment>
<keyword evidence="1" id="KW-1133">Transmembrane helix</keyword>
<accession>A0A8K1G186</accession>
<sequence length="214" mass="22280">MTLVPIAALWALCPLLTRADPPPVPVPVTVTAAIGEDTCLPCGTQAWADLRGVTLSCSHQAGGDSAVPVLSHRLGWHPPPPEPAWDPPEQPHSRFRGRVAFCPSGTGDSGVSLLLRNLSHPDFGNYSCYVARAEAPQLLCSLVLQPAGTEVPKEPDMVMVICALTAAFTAVAIGVLVCARCQGHCWGRAAPEPAAVAGGEEGEVALGDLKSHNS</sequence>
<dbReference type="InterPro" id="IPR013783">
    <property type="entry name" value="Ig-like_fold"/>
</dbReference>
<name>A0A8K1G186_9PASS</name>
<keyword evidence="2" id="KW-0732">Signal</keyword>
<feature type="chain" id="PRO_5035443634" description="Ig-like domain-containing protein" evidence="2">
    <location>
        <begin position="20"/>
        <end position="214"/>
    </location>
</feature>
<evidence type="ECO:0000259" key="3">
    <source>
        <dbReference type="PROSITE" id="PS50835"/>
    </source>
</evidence>
<evidence type="ECO:0000256" key="2">
    <source>
        <dbReference type="SAM" id="SignalP"/>
    </source>
</evidence>
<evidence type="ECO:0000313" key="5">
    <source>
        <dbReference type="Proteomes" id="UP000796761"/>
    </source>
</evidence>
<dbReference type="InterPro" id="IPR036179">
    <property type="entry name" value="Ig-like_dom_sf"/>
</dbReference>
<keyword evidence="1" id="KW-0472">Membrane</keyword>
<evidence type="ECO:0000313" key="4">
    <source>
        <dbReference type="EMBL" id="TRZ09836.1"/>
    </source>
</evidence>
<protein>
    <recommendedName>
        <fullName evidence="3">Ig-like domain-containing protein</fullName>
    </recommendedName>
</protein>
<dbReference type="Proteomes" id="UP000796761">
    <property type="component" value="Unassembled WGS sequence"/>
</dbReference>